<dbReference type="PANTHER" id="PTHR33317">
    <property type="entry name" value="POLYNUCLEOTIDYL TRANSFERASE, RIBONUCLEASE H-LIKE SUPERFAMILY PROTEIN"/>
    <property type="match status" value="1"/>
</dbReference>
<dbReference type="GO" id="GO:0005829">
    <property type="term" value="C:cytosol"/>
    <property type="evidence" value="ECO:0007669"/>
    <property type="project" value="TreeGrafter"/>
</dbReference>
<evidence type="ECO:0000259" key="6">
    <source>
        <dbReference type="SMART" id="SM00732"/>
    </source>
</evidence>
<dbReference type="Gene3D" id="3.30.420.140">
    <property type="entry name" value="YqgF/RNase H-like domain"/>
    <property type="match status" value="1"/>
</dbReference>
<keyword evidence="4 5" id="KW-0378">Hydrolase</keyword>
<evidence type="ECO:0000256" key="2">
    <source>
        <dbReference type="ARBA" id="ARBA00022517"/>
    </source>
</evidence>
<evidence type="ECO:0000256" key="4">
    <source>
        <dbReference type="ARBA" id="ARBA00022801"/>
    </source>
</evidence>
<name>A0A7K0K4S5_9ACTO</name>
<organism evidence="7 8">
    <name type="scientific">Mobiluncus porci</name>
    <dbReference type="NCBI Taxonomy" id="2652278"/>
    <lineage>
        <taxon>Bacteria</taxon>
        <taxon>Bacillati</taxon>
        <taxon>Actinomycetota</taxon>
        <taxon>Actinomycetes</taxon>
        <taxon>Actinomycetales</taxon>
        <taxon>Actinomycetaceae</taxon>
        <taxon>Mobiluncus</taxon>
    </lineage>
</organism>
<reference evidence="7 8" key="1">
    <citation type="submission" date="2019-08" db="EMBL/GenBank/DDBJ databases">
        <title>In-depth cultivation of the pig gut microbiome towards novel bacterial diversity and tailored functional studies.</title>
        <authorList>
            <person name="Wylensek D."/>
            <person name="Hitch T.C.A."/>
            <person name="Clavel T."/>
        </authorList>
    </citation>
    <scope>NUCLEOTIDE SEQUENCE [LARGE SCALE GENOMIC DNA]</scope>
    <source>
        <strain evidence="7 8">RF-GAM-744-WT-7</strain>
    </source>
</reference>
<dbReference type="HAMAP" id="MF_00651">
    <property type="entry name" value="Nuclease_YqgF"/>
    <property type="match status" value="1"/>
</dbReference>
<keyword evidence="3 5" id="KW-0540">Nuclease</keyword>
<dbReference type="RefSeq" id="WP_154546118.1">
    <property type="nucleotide sequence ID" value="NZ_JAQYQY010000026.1"/>
</dbReference>
<evidence type="ECO:0000313" key="7">
    <source>
        <dbReference type="EMBL" id="MST50444.1"/>
    </source>
</evidence>
<dbReference type="AlphaFoldDB" id="A0A7K0K4S5"/>
<dbReference type="SUPFAM" id="SSF53098">
    <property type="entry name" value="Ribonuclease H-like"/>
    <property type="match status" value="1"/>
</dbReference>
<comment type="function">
    <text evidence="5">Could be a nuclease involved in processing of the 5'-end of pre-16S rRNA.</text>
</comment>
<proteinExistence type="inferred from homology"/>
<dbReference type="EMBL" id="VUMY01000019">
    <property type="protein sequence ID" value="MST50444.1"/>
    <property type="molecule type" value="Genomic_DNA"/>
</dbReference>
<comment type="caution">
    <text evidence="7">The sequence shown here is derived from an EMBL/GenBank/DDBJ whole genome shotgun (WGS) entry which is preliminary data.</text>
</comment>
<dbReference type="Proteomes" id="UP000442535">
    <property type="component" value="Unassembled WGS sequence"/>
</dbReference>
<protein>
    <recommendedName>
        <fullName evidence="5">Putative pre-16S rRNA nuclease</fullName>
        <ecNumber evidence="5">3.1.-.-</ecNumber>
    </recommendedName>
</protein>
<keyword evidence="1 5" id="KW-0963">Cytoplasm</keyword>
<dbReference type="NCBIfam" id="TIGR00250">
    <property type="entry name" value="RNAse_H_YqgF"/>
    <property type="match status" value="1"/>
</dbReference>
<evidence type="ECO:0000313" key="8">
    <source>
        <dbReference type="Proteomes" id="UP000442535"/>
    </source>
</evidence>
<dbReference type="GO" id="GO:0016788">
    <property type="term" value="F:hydrolase activity, acting on ester bonds"/>
    <property type="evidence" value="ECO:0007669"/>
    <property type="project" value="UniProtKB-UniRule"/>
</dbReference>
<dbReference type="EC" id="3.1.-.-" evidence="5"/>
<dbReference type="SMART" id="SM00732">
    <property type="entry name" value="YqgFc"/>
    <property type="match status" value="1"/>
</dbReference>
<evidence type="ECO:0000256" key="5">
    <source>
        <dbReference type="HAMAP-Rule" id="MF_00651"/>
    </source>
</evidence>
<dbReference type="InterPro" id="IPR037027">
    <property type="entry name" value="YqgF/RNaseH-like_dom_sf"/>
</dbReference>
<dbReference type="GO" id="GO:0000967">
    <property type="term" value="P:rRNA 5'-end processing"/>
    <property type="evidence" value="ECO:0007669"/>
    <property type="project" value="UniProtKB-UniRule"/>
</dbReference>
<dbReference type="CDD" id="cd16964">
    <property type="entry name" value="YqgF"/>
    <property type="match status" value="1"/>
</dbReference>
<gene>
    <name evidence="7" type="primary">ruvX</name>
    <name evidence="7" type="ORF">FYJ63_09460</name>
</gene>
<dbReference type="Pfam" id="PF03652">
    <property type="entry name" value="RuvX"/>
    <property type="match status" value="1"/>
</dbReference>
<comment type="similarity">
    <text evidence="5">Belongs to the YqgF HJR family.</text>
</comment>
<dbReference type="PANTHER" id="PTHR33317:SF4">
    <property type="entry name" value="POLYNUCLEOTIDYL TRANSFERASE, RIBONUCLEASE H-LIKE SUPERFAMILY PROTEIN"/>
    <property type="match status" value="1"/>
</dbReference>
<dbReference type="InterPro" id="IPR005227">
    <property type="entry name" value="YqgF"/>
</dbReference>
<sequence length="153" mass="16366">MQNGRFVGVDVGEARIGVAQVFAGMTMAVPVTTLQVSPDGSELEELVEIIEAETTAAVFVGLPLLMSGKEGAAARMSRSYARRLARRIVPIPVHLIDERLTSASAHGKLREAGVKTRDHKQMVDQVAAQFILQQALDLSAGNAQFAGELVIID</sequence>
<dbReference type="InterPro" id="IPR006641">
    <property type="entry name" value="YqgF/RNaseH-like_dom"/>
</dbReference>
<comment type="subcellular location">
    <subcellularLocation>
        <location evidence="5">Cytoplasm</location>
    </subcellularLocation>
</comment>
<keyword evidence="2 5" id="KW-0690">Ribosome biogenesis</keyword>
<accession>A0A7K0K4S5</accession>
<dbReference type="InterPro" id="IPR012337">
    <property type="entry name" value="RNaseH-like_sf"/>
</dbReference>
<feature type="domain" description="YqgF/RNase H-like" evidence="6">
    <location>
        <begin position="4"/>
        <end position="105"/>
    </location>
</feature>
<keyword evidence="8" id="KW-1185">Reference proteome</keyword>
<dbReference type="GO" id="GO:0004518">
    <property type="term" value="F:nuclease activity"/>
    <property type="evidence" value="ECO:0007669"/>
    <property type="project" value="UniProtKB-KW"/>
</dbReference>
<evidence type="ECO:0000256" key="3">
    <source>
        <dbReference type="ARBA" id="ARBA00022722"/>
    </source>
</evidence>
<evidence type="ECO:0000256" key="1">
    <source>
        <dbReference type="ARBA" id="ARBA00022490"/>
    </source>
</evidence>